<feature type="transmembrane region" description="Helical" evidence="9">
    <location>
        <begin position="70"/>
        <end position="92"/>
    </location>
</feature>
<comment type="similarity">
    <text evidence="2">Belongs to the amino acid-polyamine-organocation (APC) superfamily. L-type amino acid transporter (LAT) (TC 2.A.3.8) family.</text>
</comment>
<keyword evidence="4" id="KW-1003">Cell membrane</keyword>
<keyword evidence="11" id="KW-1185">Reference proteome</keyword>
<feature type="transmembrane region" description="Helical" evidence="9">
    <location>
        <begin position="260"/>
        <end position="283"/>
    </location>
</feature>
<evidence type="ECO:0000313" key="10">
    <source>
        <dbReference type="EMBL" id="RZB39692.1"/>
    </source>
</evidence>
<dbReference type="PIRSF" id="PIRSF006060">
    <property type="entry name" value="AA_transporter"/>
    <property type="match status" value="1"/>
</dbReference>
<feature type="transmembrane region" description="Helical" evidence="9">
    <location>
        <begin position="187"/>
        <end position="209"/>
    </location>
</feature>
<evidence type="ECO:0000256" key="1">
    <source>
        <dbReference type="ARBA" id="ARBA00004651"/>
    </source>
</evidence>
<feature type="transmembrane region" description="Helical" evidence="9">
    <location>
        <begin position="38"/>
        <end position="58"/>
    </location>
</feature>
<evidence type="ECO:0000256" key="5">
    <source>
        <dbReference type="ARBA" id="ARBA00022692"/>
    </source>
</evidence>
<dbReference type="Proteomes" id="UP000292052">
    <property type="component" value="Unassembled WGS sequence"/>
</dbReference>
<feature type="transmembrane region" description="Helical" evidence="9">
    <location>
        <begin position="442"/>
        <end position="464"/>
    </location>
</feature>
<feature type="transmembrane region" description="Helical" evidence="9">
    <location>
        <begin position="416"/>
        <end position="436"/>
    </location>
</feature>
<dbReference type="EMBL" id="QDEB01126005">
    <property type="protein sequence ID" value="RZB39692.1"/>
    <property type="molecule type" value="Genomic_DNA"/>
</dbReference>
<feature type="compositionally biased region" description="Polar residues" evidence="8">
    <location>
        <begin position="1"/>
        <end position="16"/>
    </location>
</feature>
<evidence type="ECO:0000256" key="4">
    <source>
        <dbReference type="ARBA" id="ARBA00022475"/>
    </source>
</evidence>
<dbReference type="Pfam" id="PF13520">
    <property type="entry name" value="AA_permease_2"/>
    <property type="match status" value="1"/>
</dbReference>
<feature type="region of interest" description="Disordered" evidence="8">
    <location>
        <begin position="1"/>
        <end position="26"/>
    </location>
</feature>
<feature type="transmembrane region" description="Helical" evidence="9">
    <location>
        <begin position="157"/>
        <end position="175"/>
    </location>
</feature>
<dbReference type="FunFam" id="1.20.1740.10:FF:000003">
    <property type="entry name" value="Y+L amino acid transporter 1 isoform X1"/>
    <property type="match status" value="1"/>
</dbReference>
<dbReference type="PANTHER" id="PTHR11785">
    <property type="entry name" value="AMINO ACID TRANSPORTER"/>
    <property type="match status" value="1"/>
</dbReference>
<proteinExistence type="inferred from homology"/>
<comment type="caution">
    <text evidence="10">The sequence shown here is derived from an EMBL/GenBank/DDBJ whole genome shotgun (WGS) entry which is preliminary data.</text>
</comment>
<comment type="subcellular location">
    <subcellularLocation>
        <location evidence="1">Cell membrane</location>
        <topology evidence="1">Multi-pass membrane protein</topology>
    </subcellularLocation>
</comment>
<feature type="transmembrane region" description="Helical" evidence="9">
    <location>
        <begin position="382"/>
        <end position="404"/>
    </location>
</feature>
<feature type="transmembrane region" description="Helical" evidence="9">
    <location>
        <begin position="311"/>
        <end position="337"/>
    </location>
</feature>
<evidence type="ECO:0000256" key="3">
    <source>
        <dbReference type="ARBA" id="ARBA00022448"/>
    </source>
</evidence>
<sequence length="497" mass="54913">MPSNSTKVAKSPTENMLLSPAETPPRLPEEKVKMKKQLGLLEGVAIILGIIFGSGIFITPKGIIQEVDSIGFSLVVWVMCGFLSMIGALCYAELGTSIPKSGGDYAYIYEAFGPLPSFLYLWAANLIFVPTTNAIMSLTFAKYVIQPFFFQCELPEYGVILVAAATVCFLTFLNGYNVKTTTRMQNVFMFCKVGALMLVIIVGVVWMGLGNVKNFENAFAGTNSNPGKIAKAFYSGIYSYSGWNYLNFMTEELKNPYVNLPRAIYISLPLVTSIYVLANMAYLSVLTPNEMISTDAIAVTFGNSVLGKGAWIMPVMVAISIFGGLSVHVMTSSRMLYVGARNGHFPTMLSHLNIKRLTPMPSLIFLNVLSLFMLLINDIHELITYCTIVESFFVTLSVTGLLYLRWKKPDMVRPIKVNIIVPVVFVLICVFLLILPCFEAPIAIGVGALITLSGIPAYYVGVIWQDKPMLYQNIMRKCTEVSQKIFIAAHEDKDVED</sequence>
<evidence type="ECO:0000256" key="6">
    <source>
        <dbReference type="ARBA" id="ARBA00022989"/>
    </source>
</evidence>
<evidence type="ECO:0000256" key="8">
    <source>
        <dbReference type="SAM" id="MobiDB-lite"/>
    </source>
</evidence>
<keyword evidence="6 9" id="KW-1133">Transmembrane helix</keyword>
<organism evidence="10 11">
    <name type="scientific">Asbolus verrucosus</name>
    <name type="common">Desert ironclad beetle</name>
    <dbReference type="NCBI Taxonomy" id="1661398"/>
    <lineage>
        <taxon>Eukaryota</taxon>
        <taxon>Metazoa</taxon>
        <taxon>Ecdysozoa</taxon>
        <taxon>Arthropoda</taxon>
        <taxon>Hexapoda</taxon>
        <taxon>Insecta</taxon>
        <taxon>Pterygota</taxon>
        <taxon>Neoptera</taxon>
        <taxon>Endopterygota</taxon>
        <taxon>Coleoptera</taxon>
        <taxon>Polyphaga</taxon>
        <taxon>Cucujiformia</taxon>
        <taxon>Tenebrionidae</taxon>
        <taxon>Pimeliinae</taxon>
        <taxon>Asbolus</taxon>
    </lineage>
</organism>
<dbReference type="PANTHER" id="PTHR11785:SF535">
    <property type="entry name" value="GH08870P"/>
    <property type="match status" value="1"/>
</dbReference>
<protein>
    <submittedName>
        <fullName evidence="10">Y+L amino acid transporter 2</fullName>
    </submittedName>
</protein>
<evidence type="ECO:0000256" key="7">
    <source>
        <dbReference type="ARBA" id="ARBA00023136"/>
    </source>
</evidence>
<dbReference type="InterPro" id="IPR002293">
    <property type="entry name" value="AA/rel_permease1"/>
</dbReference>
<gene>
    <name evidence="10" type="ORF">BDFB_002866</name>
</gene>
<dbReference type="AlphaFoldDB" id="A0A482V8Z1"/>
<evidence type="ECO:0000256" key="2">
    <source>
        <dbReference type="ARBA" id="ARBA00007040"/>
    </source>
</evidence>
<keyword evidence="5 9" id="KW-0812">Transmembrane</keyword>
<name>A0A482V8Z1_ASBVE</name>
<dbReference type="GO" id="GO:0005886">
    <property type="term" value="C:plasma membrane"/>
    <property type="evidence" value="ECO:0007669"/>
    <property type="project" value="UniProtKB-SubCell"/>
</dbReference>
<evidence type="ECO:0000313" key="11">
    <source>
        <dbReference type="Proteomes" id="UP000292052"/>
    </source>
</evidence>
<dbReference type="InterPro" id="IPR050598">
    <property type="entry name" value="AminoAcid_Transporter"/>
</dbReference>
<dbReference type="Gene3D" id="1.20.1740.10">
    <property type="entry name" value="Amino acid/polyamine transporter I"/>
    <property type="match status" value="1"/>
</dbReference>
<dbReference type="OrthoDB" id="3257095at2759"/>
<accession>A0A482V8Z1</accession>
<dbReference type="GO" id="GO:0015179">
    <property type="term" value="F:L-amino acid transmembrane transporter activity"/>
    <property type="evidence" value="ECO:0007669"/>
    <property type="project" value="TreeGrafter"/>
</dbReference>
<reference evidence="10 11" key="1">
    <citation type="submission" date="2017-03" db="EMBL/GenBank/DDBJ databases">
        <title>Genome of the blue death feigning beetle - Asbolus verrucosus.</title>
        <authorList>
            <person name="Rider S.D."/>
        </authorList>
    </citation>
    <scope>NUCLEOTIDE SEQUENCE [LARGE SCALE GENOMIC DNA]</scope>
    <source>
        <strain evidence="10">Butters</strain>
        <tissue evidence="10">Head and leg muscle</tissue>
    </source>
</reference>
<evidence type="ECO:0000256" key="9">
    <source>
        <dbReference type="SAM" id="Phobius"/>
    </source>
</evidence>
<keyword evidence="7 9" id="KW-0472">Membrane</keyword>
<dbReference type="STRING" id="1661398.A0A482V8Z1"/>
<keyword evidence="3" id="KW-0813">Transport</keyword>